<evidence type="ECO:0000256" key="3">
    <source>
        <dbReference type="ARBA" id="ARBA00022838"/>
    </source>
</evidence>
<reference evidence="8" key="1">
    <citation type="submission" date="2025-08" db="UniProtKB">
        <authorList>
            <consortium name="Ensembl"/>
        </authorList>
    </citation>
    <scope>IDENTIFICATION</scope>
</reference>
<dbReference type="GO" id="GO:0000776">
    <property type="term" value="C:kinetochore"/>
    <property type="evidence" value="ECO:0007669"/>
    <property type="project" value="UniProtKB-KW"/>
</dbReference>
<accession>A0A8C9A911</accession>
<dbReference type="Proteomes" id="UP000694414">
    <property type="component" value="Unplaced"/>
</dbReference>
<dbReference type="InterPro" id="IPR017441">
    <property type="entry name" value="Protein_kinase_ATP_BS"/>
</dbReference>
<evidence type="ECO:0000256" key="4">
    <source>
        <dbReference type="ARBA" id="ARBA00023328"/>
    </source>
</evidence>
<sequence>MDNPENVFQMFEAHMQSYKGDDPLGEWESYMQWVEENFPENKAYLTTLLEHLMKEFLDEKRYHNDPRFINYCLKFAEYNSDLHQFFEFLYNHGIGTLSSLLYVAWAEHLEAQGELQHASAVFRRGIQNQAEPRELLQQHYRLFQTRLTETHLPAQAKTSEPLHNAQILNQITRSKSNPGNSLACISKNQGSELSGVISSACDKESNIEQRVIMISKSEYSAHSSLAAKADVQQVVMYCKEKLIRGESEFSFEELRAQKYNQRRKHEQWVNEDRHYMKRKEANAFEEQLLKQKMDELHKKLHQVVETSHEDLPALQEMSEVNPACMGPSIGSQQELRAPCLPAINQQTSVNTRENPRQAPPVDPLKTNAIPASLVSPAISQSIPPPVPFTAQSVTDSMFAVAGRDPGCVNKSTHEFKPQSGTDIKEGCETHKVANTSSFHTTPNTSLGMVQATPSKGQPSPTVHTKEALGFIMNMFQAPTLPDISDDKDEWQSLDQNEDAFEAQFQKNARSSGAWGVNKIISSLSSTFSVFEDGNKENYGLPQPKNKPTGARTFGERSISRFPSKPNEVPHTEEFLDDSTVWGIRCNKTLAPSPKSSGDFTRAAQLASTPFHKLPAESVHILEDKENVVAKQYTHVTLDSCEENVVVPSKNRKFSSIREKSPKQAFPSDMYSASLLRQNQPAAGVVLTHEAEQGLEACKLTDTEIAIAEDPPDAVAGLQAERMQTDSLGNVDAPNFSVENPWDDKLILKLLSGLPKPVTSYTNTFEWQCKLPAIKPKTEFQLGSMQVYVHHLLGEGAFAQVYEATQGDVNDTKSKQKFVLKVQKPANPWEFYIGTQLMERLKPAMQHMFIKFYSAHLFQNGSVLVGELYNYGTLLDGENDDLSAGLALIDLGQSIDMKLFPKGTTFTAKCETSGFQCIEMLSNRPWNYQIDYFGVAATIYCMLFGTYMKVKNEGGVWKPEGLFRRLPHLDMWNEFFHIMLNIPDCHHLPSLDLLRQKLKKIFQQHYANKIRALRNRLIVLLLEYKRSRK</sequence>
<dbReference type="AlphaFoldDB" id="A0A8C9A911"/>
<dbReference type="Gene3D" id="1.10.510.10">
    <property type="entry name" value="Transferase(Phosphotransferase) domain 1"/>
    <property type="match status" value="2"/>
</dbReference>
<dbReference type="InterPro" id="IPR000719">
    <property type="entry name" value="Prot_kinase_dom"/>
</dbReference>
<dbReference type="GO" id="GO:0005524">
    <property type="term" value="F:ATP binding"/>
    <property type="evidence" value="ECO:0007669"/>
    <property type="project" value="UniProtKB-UniRule"/>
</dbReference>
<dbReference type="PANTHER" id="PTHR14030:SF26">
    <property type="entry name" value="MITOTIC CHECKPOINT SERINE_THREONINE-PROTEIN KINASE BUB1"/>
    <property type="match status" value="1"/>
</dbReference>
<organism evidence="8 9">
    <name type="scientific">Prolemur simus</name>
    <name type="common">Greater bamboo lemur</name>
    <name type="synonym">Hapalemur simus</name>
    <dbReference type="NCBI Taxonomy" id="1328070"/>
    <lineage>
        <taxon>Eukaryota</taxon>
        <taxon>Metazoa</taxon>
        <taxon>Chordata</taxon>
        <taxon>Craniata</taxon>
        <taxon>Vertebrata</taxon>
        <taxon>Euteleostomi</taxon>
        <taxon>Mammalia</taxon>
        <taxon>Eutheria</taxon>
        <taxon>Euarchontoglires</taxon>
        <taxon>Primates</taxon>
        <taxon>Strepsirrhini</taxon>
        <taxon>Lemuriformes</taxon>
        <taxon>Lemuridae</taxon>
        <taxon>Prolemur</taxon>
    </lineage>
</organism>
<comment type="subcellular location">
    <subcellularLocation>
        <location evidence="1">Chromosome</location>
        <location evidence="1">Centromere</location>
        <location evidence="1">Kinetochore</location>
    </subcellularLocation>
</comment>
<dbReference type="PROSITE" id="PS51489">
    <property type="entry name" value="BUB1_N"/>
    <property type="match status" value="1"/>
</dbReference>
<dbReference type="PANTHER" id="PTHR14030">
    <property type="entry name" value="MITOTIC CHECKPOINT SERINE/THREONINE-PROTEIN KINASE BUB1"/>
    <property type="match status" value="1"/>
</dbReference>
<evidence type="ECO:0000313" key="9">
    <source>
        <dbReference type="Proteomes" id="UP000694414"/>
    </source>
</evidence>
<feature type="region of interest" description="Disordered" evidence="6">
    <location>
        <begin position="435"/>
        <end position="462"/>
    </location>
</feature>
<dbReference type="InterPro" id="IPR015661">
    <property type="entry name" value="Bub1/Mad3"/>
</dbReference>
<evidence type="ECO:0000313" key="8">
    <source>
        <dbReference type="Ensembl" id="ENSPSMP00000024157.1"/>
    </source>
</evidence>
<dbReference type="SUPFAM" id="SSF56112">
    <property type="entry name" value="Protein kinase-like (PK-like)"/>
    <property type="match status" value="1"/>
</dbReference>
<evidence type="ECO:0000259" key="7">
    <source>
        <dbReference type="PROSITE" id="PS51489"/>
    </source>
</evidence>
<keyword evidence="9" id="KW-1185">Reference proteome</keyword>
<feature type="region of interest" description="Disordered" evidence="6">
    <location>
        <begin position="538"/>
        <end position="569"/>
    </location>
</feature>
<keyword evidence="5" id="KW-0067">ATP-binding</keyword>
<dbReference type="SMART" id="SM00777">
    <property type="entry name" value="Mad3_BUB1_I"/>
    <property type="match status" value="1"/>
</dbReference>
<dbReference type="GO" id="GO:0004672">
    <property type="term" value="F:protein kinase activity"/>
    <property type="evidence" value="ECO:0007669"/>
    <property type="project" value="InterPro"/>
</dbReference>
<dbReference type="GeneTree" id="ENSGT00940000157865"/>
<proteinExistence type="predicted"/>
<dbReference type="SMART" id="SM00220">
    <property type="entry name" value="S_TKc"/>
    <property type="match status" value="1"/>
</dbReference>
<dbReference type="Gene3D" id="6.10.130.20">
    <property type="match status" value="1"/>
</dbReference>
<dbReference type="Gene3D" id="1.25.40.430">
    <property type="match status" value="1"/>
</dbReference>
<reference evidence="8" key="2">
    <citation type="submission" date="2025-09" db="UniProtKB">
        <authorList>
            <consortium name="Ensembl"/>
        </authorList>
    </citation>
    <scope>IDENTIFICATION</scope>
</reference>
<dbReference type="GO" id="GO:0007094">
    <property type="term" value="P:mitotic spindle assembly checkpoint signaling"/>
    <property type="evidence" value="ECO:0007669"/>
    <property type="project" value="InterPro"/>
</dbReference>
<dbReference type="Pfam" id="PF08311">
    <property type="entry name" value="Mad3_BUB1_I"/>
    <property type="match status" value="1"/>
</dbReference>
<gene>
    <name evidence="8" type="primary">BUB1</name>
</gene>
<keyword evidence="2" id="KW-0158">Chromosome</keyword>
<dbReference type="PROSITE" id="PS00107">
    <property type="entry name" value="PROTEIN_KINASE_ATP"/>
    <property type="match status" value="1"/>
</dbReference>
<evidence type="ECO:0000256" key="6">
    <source>
        <dbReference type="SAM" id="MobiDB-lite"/>
    </source>
</evidence>
<feature type="domain" description="BUB1 N-terminal" evidence="7">
    <location>
        <begin position="11"/>
        <end position="182"/>
    </location>
</feature>
<keyword evidence="5" id="KW-0547">Nucleotide-binding</keyword>
<protein>
    <submittedName>
        <fullName evidence="8">BUB1 mitotic checkpoint serine/threonine kinase</fullName>
    </submittedName>
</protein>
<keyword evidence="4" id="KW-0137">Centromere</keyword>
<dbReference type="GO" id="GO:0005634">
    <property type="term" value="C:nucleus"/>
    <property type="evidence" value="ECO:0007669"/>
    <property type="project" value="TreeGrafter"/>
</dbReference>
<evidence type="ECO:0000256" key="1">
    <source>
        <dbReference type="ARBA" id="ARBA00004629"/>
    </source>
</evidence>
<dbReference type="InterPro" id="IPR011009">
    <property type="entry name" value="Kinase-like_dom_sf"/>
</dbReference>
<keyword evidence="3" id="KW-0995">Kinetochore</keyword>
<evidence type="ECO:0000256" key="5">
    <source>
        <dbReference type="PROSITE-ProRule" id="PRU10141"/>
    </source>
</evidence>
<dbReference type="InterPro" id="IPR013212">
    <property type="entry name" value="Mad3/Bub1_I"/>
</dbReference>
<feature type="binding site" evidence="5">
    <location>
        <position position="820"/>
    </location>
    <ligand>
        <name>ATP</name>
        <dbReference type="ChEBI" id="CHEBI:30616"/>
    </ligand>
</feature>
<dbReference type="Ensembl" id="ENSPSMT00000028027.1">
    <property type="protein sequence ID" value="ENSPSMP00000024157.1"/>
    <property type="gene ID" value="ENSPSMG00000017019.1"/>
</dbReference>
<dbReference type="FunFam" id="1.25.40.430:FF:000001">
    <property type="entry name" value="Mitotic checkpoint serine/threonine-protein kinase BUB1"/>
    <property type="match status" value="1"/>
</dbReference>
<evidence type="ECO:0000256" key="2">
    <source>
        <dbReference type="ARBA" id="ARBA00022454"/>
    </source>
</evidence>
<dbReference type="GO" id="GO:0051754">
    <property type="term" value="P:meiotic sister chromatid cohesion, centromeric"/>
    <property type="evidence" value="ECO:0007669"/>
    <property type="project" value="TreeGrafter"/>
</dbReference>
<name>A0A8C9A911_PROSS</name>